<dbReference type="AlphaFoldDB" id="A0A0R3P9G1"/>
<evidence type="ECO:0000256" key="1">
    <source>
        <dbReference type="SAM" id="MobiDB-lite"/>
    </source>
</evidence>
<dbReference type="WBParaSite" id="ACOC_0000004501-mRNA-1">
    <property type="protein sequence ID" value="ACOC_0000004501-mRNA-1"/>
    <property type="gene ID" value="ACOC_0000004501"/>
</dbReference>
<proteinExistence type="predicted"/>
<organism evidence="2">
    <name type="scientific">Angiostrongylus costaricensis</name>
    <name type="common">Nematode worm</name>
    <dbReference type="NCBI Taxonomy" id="334426"/>
    <lineage>
        <taxon>Eukaryota</taxon>
        <taxon>Metazoa</taxon>
        <taxon>Ecdysozoa</taxon>
        <taxon>Nematoda</taxon>
        <taxon>Chromadorea</taxon>
        <taxon>Rhabditida</taxon>
        <taxon>Rhabditina</taxon>
        <taxon>Rhabditomorpha</taxon>
        <taxon>Strongyloidea</taxon>
        <taxon>Metastrongylidae</taxon>
        <taxon>Angiostrongylus</taxon>
    </lineage>
</organism>
<dbReference type="OMA" id="NGRAQQC"/>
<feature type="region of interest" description="Disordered" evidence="1">
    <location>
        <begin position="48"/>
        <end position="123"/>
    </location>
</feature>
<name>A0A0R3P9G1_ANGCS</name>
<reference evidence="2" key="1">
    <citation type="submission" date="2017-02" db="UniProtKB">
        <authorList>
            <consortium name="WormBaseParasite"/>
        </authorList>
    </citation>
    <scope>IDENTIFICATION</scope>
</reference>
<feature type="compositionally biased region" description="Polar residues" evidence="1">
    <location>
        <begin position="67"/>
        <end position="110"/>
    </location>
</feature>
<accession>A0A0R3P9G1</accession>
<evidence type="ECO:0000313" key="2">
    <source>
        <dbReference type="WBParaSite" id="ACOC_0000004501-mRNA-1"/>
    </source>
</evidence>
<protein>
    <submittedName>
        <fullName evidence="2">C2 NT-type domain-containing protein</fullName>
    </submittedName>
</protein>
<sequence length="170" mass="18608">LSVLCGFAAVDFDCSHRYFKVRIYCQGLELPSSPISLNVLSTEESRADSRSFSSASRDDITKVSGENAVQKSDSNSDAGISHKSFTQQRSHSIKQLETQNNSKRQKSLVQLQRKPSPHRKSKTCKKAVLFEASAHQEMTLRSADIGLVSFSGLSEPCSVGSIVEVVVSIL</sequence>